<name>A0A0R3PDU9_ANGCS</name>
<dbReference type="AlphaFoldDB" id="A0A0R3PDU9"/>
<evidence type="ECO:0000256" key="1">
    <source>
        <dbReference type="SAM" id="MobiDB-lite"/>
    </source>
</evidence>
<dbReference type="WBParaSite" id="ACOC_0000216201-mRNA-1">
    <property type="protein sequence ID" value="ACOC_0000216201-mRNA-1"/>
    <property type="gene ID" value="ACOC_0000216201"/>
</dbReference>
<sequence>MMWFAQVFVIDGAVAVWREIEDSVLNALTNSMRGGDDKQFATGNEECDAAQDSNQT</sequence>
<dbReference type="EMBL" id="UYYA01000397">
    <property type="protein sequence ID" value="VDM53748.1"/>
    <property type="molecule type" value="Genomic_DNA"/>
</dbReference>
<proteinExistence type="predicted"/>
<accession>A0A0R3PDU9</accession>
<organism evidence="4">
    <name type="scientific">Angiostrongylus costaricensis</name>
    <name type="common">Nematode worm</name>
    <dbReference type="NCBI Taxonomy" id="334426"/>
    <lineage>
        <taxon>Eukaryota</taxon>
        <taxon>Metazoa</taxon>
        <taxon>Ecdysozoa</taxon>
        <taxon>Nematoda</taxon>
        <taxon>Chromadorea</taxon>
        <taxon>Rhabditida</taxon>
        <taxon>Rhabditina</taxon>
        <taxon>Rhabditomorpha</taxon>
        <taxon>Strongyloidea</taxon>
        <taxon>Metastrongylidae</taxon>
        <taxon>Angiostrongylus</taxon>
    </lineage>
</organism>
<reference evidence="4" key="1">
    <citation type="submission" date="2017-02" db="UniProtKB">
        <authorList>
            <consortium name="WormBaseParasite"/>
        </authorList>
    </citation>
    <scope>IDENTIFICATION</scope>
</reference>
<gene>
    <name evidence="2" type="ORF">ACOC_LOCUS2163</name>
</gene>
<reference evidence="2 3" key="2">
    <citation type="submission" date="2018-11" db="EMBL/GenBank/DDBJ databases">
        <authorList>
            <consortium name="Pathogen Informatics"/>
        </authorList>
    </citation>
    <scope>NUCLEOTIDE SEQUENCE [LARGE SCALE GENOMIC DNA]</scope>
    <source>
        <strain evidence="2 3">Costa Rica</strain>
    </source>
</reference>
<feature type="region of interest" description="Disordered" evidence="1">
    <location>
        <begin position="35"/>
        <end position="56"/>
    </location>
</feature>
<evidence type="ECO:0000313" key="3">
    <source>
        <dbReference type="Proteomes" id="UP000267027"/>
    </source>
</evidence>
<dbReference type="Proteomes" id="UP000267027">
    <property type="component" value="Unassembled WGS sequence"/>
</dbReference>
<keyword evidence="3" id="KW-1185">Reference proteome</keyword>
<evidence type="ECO:0000313" key="4">
    <source>
        <dbReference type="WBParaSite" id="ACOC_0000216201-mRNA-1"/>
    </source>
</evidence>
<protein>
    <submittedName>
        <fullName evidence="4">Transcriptional regulator</fullName>
    </submittedName>
</protein>
<evidence type="ECO:0000313" key="2">
    <source>
        <dbReference type="EMBL" id="VDM53748.1"/>
    </source>
</evidence>